<dbReference type="Gene3D" id="3.40.50.300">
    <property type="entry name" value="P-loop containing nucleotide triphosphate hydrolases"/>
    <property type="match status" value="1"/>
</dbReference>
<dbReference type="EMBL" id="KV453854">
    <property type="protein sequence ID" value="ODV85032.1"/>
    <property type="molecule type" value="Genomic_DNA"/>
</dbReference>
<dbReference type="GO" id="GO:0005524">
    <property type="term" value="F:ATP binding"/>
    <property type="evidence" value="ECO:0007669"/>
    <property type="project" value="InterPro"/>
</dbReference>
<feature type="domain" description="Phosphoribulokinase/uridine kinase" evidence="1">
    <location>
        <begin position="9"/>
        <end position="154"/>
    </location>
</feature>
<keyword evidence="3" id="KW-1185">Reference proteome</keyword>
<evidence type="ECO:0000313" key="2">
    <source>
        <dbReference type="EMBL" id="ODV85032.1"/>
    </source>
</evidence>
<protein>
    <recommendedName>
        <fullName evidence="1">Phosphoribulokinase/uridine kinase domain-containing protein</fullName>
    </recommendedName>
</protein>
<dbReference type="PRINTS" id="PR00988">
    <property type="entry name" value="URIDINKINASE"/>
</dbReference>
<evidence type="ECO:0000259" key="1">
    <source>
        <dbReference type="Pfam" id="PF00485"/>
    </source>
</evidence>
<dbReference type="CDD" id="cd02024">
    <property type="entry name" value="NRK1"/>
    <property type="match status" value="1"/>
</dbReference>
<dbReference type="AlphaFoldDB" id="A0A1E4SZZ4"/>
<name>A0A1E4SZZ4_9ASCO</name>
<sequence length="246" mass="28327">MSVNERVVIVGVSGASSSGKTTVSKVLHSLFPNSVLIHQDDFYLPDEDIPFDNTVQDLNWDCVEAINFEQLSKVLTNFKTIPGFVYSKATKENDDFNKSLSKQTDASIREKISEKLSSVSTNVKFVFLDGFLLYQNEQLAHLFDVKLFFKTDFQTLKQRRDNREYVIDNGVWVDPPNYFENLVWKEYYKNHNFLFVDGDNEENVKLNKNDLNSKAKSLGIKGFNNDNDCIFDDLLNDVVSYILDQI</sequence>
<proteinExistence type="predicted"/>
<dbReference type="Proteomes" id="UP000094801">
    <property type="component" value="Unassembled WGS sequence"/>
</dbReference>
<dbReference type="SUPFAM" id="SSF52540">
    <property type="entry name" value="P-loop containing nucleoside triphosphate hydrolases"/>
    <property type="match status" value="1"/>
</dbReference>
<organism evidence="2 3">
    <name type="scientific">[Candida] arabinofermentans NRRL YB-2248</name>
    <dbReference type="NCBI Taxonomy" id="983967"/>
    <lineage>
        <taxon>Eukaryota</taxon>
        <taxon>Fungi</taxon>
        <taxon>Dikarya</taxon>
        <taxon>Ascomycota</taxon>
        <taxon>Saccharomycotina</taxon>
        <taxon>Pichiomycetes</taxon>
        <taxon>Pichiales</taxon>
        <taxon>Pichiaceae</taxon>
        <taxon>Ogataea</taxon>
        <taxon>Ogataea/Candida clade</taxon>
    </lineage>
</organism>
<dbReference type="InterPro" id="IPR027417">
    <property type="entry name" value="P-loop_NTPase"/>
</dbReference>
<dbReference type="InterPro" id="IPR006083">
    <property type="entry name" value="PRK/URK"/>
</dbReference>
<reference evidence="3" key="1">
    <citation type="submission" date="2016-04" db="EMBL/GenBank/DDBJ databases">
        <title>Comparative genomics of biotechnologically important yeasts.</title>
        <authorList>
            <consortium name="DOE Joint Genome Institute"/>
            <person name="Riley R."/>
            <person name="Haridas S."/>
            <person name="Wolfe K.H."/>
            <person name="Lopes M.R."/>
            <person name="Hittinger C.T."/>
            <person name="Goker M."/>
            <person name="Salamov A."/>
            <person name="Wisecaver J."/>
            <person name="Long T.M."/>
            <person name="Aerts A.L."/>
            <person name="Barry K."/>
            <person name="Choi C."/>
            <person name="Clum A."/>
            <person name="Coughlan A.Y."/>
            <person name="Deshpande S."/>
            <person name="Douglass A.P."/>
            <person name="Hanson S.J."/>
            <person name="Klenk H.-P."/>
            <person name="Labutti K."/>
            <person name="Lapidus A."/>
            <person name="Lindquist E."/>
            <person name="Lipzen A."/>
            <person name="Meier-Kolthoff J.P."/>
            <person name="Ohm R.A."/>
            <person name="Otillar R.P."/>
            <person name="Pangilinan J."/>
            <person name="Peng Y."/>
            <person name="Rokas A."/>
            <person name="Rosa C.A."/>
            <person name="Scheuner C."/>
            <person name="Sibirny A.A."/>
            <person name="Slot J.C."/>
            <person name="Stielow J.B."/>
            <person name="Sun H."/>
            <person name="Kurtzman C.P."/>
            <person name="Blackwell M."/>
            <person name="Grigoriev I.V."/>
            <person name="Jeffries T.W."/>
        </authorList>
    </citation>
    <scope>NUCLEOTIDE SEQUENCE [LARGE SCALE GENOMIC DNA]</scope>
    <source>
        <strain evidence="3">NRRL YB-2248</strain>
    </source>
</reference>
<evidence type="ECO:0000313" key="3">
    <source>
        <dbReference type="Proteomes" id="UP000094801"/>
    </source>
</evidence>
<accession>A0A1E4SZZ4</accession>
<dbReference type="OrthoDB" id="10041966at2759"/>
<dbReference type="Pfam" id="PF00485">
    <property type="entry name" value="PRK"/>
    <property type="match status" value="1"/>
</dbReference>
<dbReference type="GO" id="GO:0016301">
    <property type="term" value="F:kinase activity"/>
    <property type="evidence" value="ECO:0007669"/>
    <property type="project" value="InterPro"/>
</dbReference>
<gene>
    <name evidence="2" type="ORF">CANARDRAFT_8162</name>
</gene>
<dbReference type="STRING" id="983967.A0A1E4SZZ4"/>
<dbReference type="PANTHER" id="PTHR10285">
    <property type="entry name" value="URIDINE KINASE"/>
    <property type="match status" value="1"/>
</dbReference>